<reference evidence="1 2" key="1">
    <citation type="submission" date="2015-03" db="EMBL/GenBank/DDBJ databases">
        <authorList>
            <person name="Abdul Halim M."/>
        </authorList>
    </citation>
    <scope>NUCLEOTIDE SEQUENCE [LARGE SCALE GENOMIC DNA]</scope>
    <source>
        <strain evidence="1 2">ATCC 35681</strain>
    </source>
</reference>
<dbReference type="AlphaFoldDB" id="A0A0F7F9S0"/>
<organism evidence="1 2">
    <name type="scientific">Paenibacillus durus ATCC 35681</name>
    <dbReference type="NCBI Taxonomy" id="1333534"/>
    <lineage>
        <taxon>Bacteria</taxon>
        <taxon>Bacillati</taxon>
        <taxon>Bacillota</taxon>
        <taxon>Bacilli</taxon>
        <taxon>Bacillales</taxon>
        <taxon>Paenibacillaceae</taxon>
        <taxon>Paenibacillus</taxon>
    </lineage>
</organism>
<dbReference type="HOGENOM" id="CLU_2771944_0_0_9"/>
<gene>
    <name evidence="1" type="ORF">VK70_08705</name>
</gene>
<name>A0A0F7F9S0_PAEDU</name>
<proteinExistence type="predicted"/>
<dbReference type="PATRIC" id="fig|1333534.5.peg.1904"/>
<sequence length="69" mass="7782">MYSASRFVTDKAWQHENRNLIKEPANPDISSQARSLLDHLYAMRGKGIFTGQHANGSREIPLCQIGILQ</sequence>
<dbReference type="Proteomes" id="UP000034189">
    <property type="component" value="Chromosome"/>
</dbReference>
<dbReference type="EMBL" id="CP011114">
    <property type="protein sequence ID" value="AKG34647.1"/>
    <property type="molecule type" value="Genomic_DNA"/>
</dbReference>
<evidence type="ECO:0000313" key="2">
    <source>
        <dbReference type="Proteomes" id="UP000034189"/>
    </source>
</evidence>
<evidence type="ECO:0000313" key="1">
    <source>
        <dbReference type="EMBL" id="AKG34647.1"/>
    </source>
</evidence>
<accession>A0A0F7F9S0</accession>
<protein>
    <submittedName>
        <fullName evidence="1">Uncharacterized protein</fullName>
    </submittedName>
</protein>
<reference evidence="1 2" key="2">
    <citation type="journal article" date="2016" name="Genome Announc.">
        <title>Genome Sequence of a Gram-Positive Diazotroph, Paenibacillus durus Type Strain ATCC 35681.</title>
        <authorList>
            <person name="Halim M.A."/>
            <person name="Rahman A.Y."/>
            <person name="Sim K.S."/>
            <person name="Yam H.C."/>
            <person name="Rahim A.A."/>
            <person name="Ghazali A.H."/>
            <person name="Najimudin N."/>
        </authorList>
    </citation>
    <scope>NUCLEOTIDE SEQUENCE [LARGE SCALE GENOMIC DNA]</scope>
    <source>
        <strain evidence="1 2">ATCC 35681</strain>
    </source>
</reference>